<dbReference type="GeneID" id="59350066"/>
<evidence type="ECO:0000256" key="5">
    <source>
        <dbReference type="ARBA" id="ARBA00023242"/>
    </source>
</evidence>
<accession>A0A8H6S9Q7</accession>
<dbReference type="InterPro" id="IPR050815">
    <property type="entry name" value="TF_fung"/>
</dbReference>
<comment type="caution">
    <text evidence="7">The sequence shown here is derived from an EMBL/GenBank/DDBJ whole genome shotgun (WGS) entry which is preliminary data.</text>
</comment>
<keyword evidence="5" id="KW-0539">Nucleus</keyword>
<dbReference type="OrthoDB" id="3362851at2759"/>
<feature type="domain" description="Xylanolytic transcriptional activator regulatory" evidence="6">
    <location>
        <begin position="68"/>
        <end position="154"/>
    </location>
</feature>
<dbReference type="RefSeq" id="XP_037216944.1">
    <property type="nucleotide sequence ID" value="XM_037367550.1"/>
</dbReference>
<reference evidence="7" key="1">
    <citation type="submission" date="2020-05" db="EMBL/GenBank/DDBJ databases">
        <title>Mycena genomes resolve the evolution of fungal bioluminescence.</title>
        <authorList>
            <person name="Tsai I.J."/>
        </authorList>
    </citation>
    <scope>NUCLEOTIDE SEQUENCE</scope>
    <source>
        <strain evidence="7">171206Taipei</strain>
    </source>
</reference>
<dbReference type="PANTHER" id="PTHR47338">
    <property type="entry name" value="ZN(II)2CYS6 TRANSCRIPTION FACTOR (EUROFUNG)-RELATED"/>
    <property type="match status" value="1"/>
</dbReference>
<evidence type="ECO:0000313" key="8">
    <source>
        <dbReference type="Proteomes" id="UP000636479"/>
    </source>
</evidence>
<evidence type="ECO:0000313" key="7">
    <source>
        <dbReference type="EMBL" id="KAF7295581.1"/>
    </source>
</evidence>
<dbReference type="Pfam" id="PF04082">
    <property type="entry name" value="Fungal_trans"/>
    <property type="match status" value="1"/>
</dbReference>
<dbReference type="AlphaFoldDB" id="A0A8H6S9Q7"/>
<dbReference type="GO" id="GO:0003677">
    <property type="term" value="F:DNA binding"/>
    <property type="evidence" value="ECO:0007669"/>
    <property type="project" value="InterPro"/>
</dbReference>
<dbReference type="CDD" id="cd12148">
    <property type="entry name" value="fungal_TF_MHR"/>
    <property type="match status" value="1"/>
</dbReference>
<keyword evidence="8" id="KW-1185">Reference proteome</keyword>
<dbReference type="PANTHER" id="PTHR47338:SF29">
    <property type="entry name" value="ZN(2)-C6 FUNGAL-TYPE DOMAIN-CONTAINING PROTEIN"/>
    <property type="match status" value="1"/>
</dbReference>
<proteinExistence type="predicted"/>
<dbReference type="EMBL" id="JACAZF010000009">
    <property type="protein sequence ID" value="KAF7295581.1"/>
    <property type="molecule type" value="Genomic_DNA"/>
</dbReference>
<evidence type="ECO:0000256" key="3">
    <source>
        <dbReference type="ARBA" id="ARBA00023015"/>
    </source>
</evidence>
<evidence type="ECO:0000256" key="4">
    <source>
        <dbReference type="ARBA" id="ARBA00023163"/>
    </source>
</evidence>
<sequence>MDRMIANFFTRARTQSGYFLDIPRAAMSYALSCSIELWAVHLTRAESTVPTPEAEFEIPYLRKTLSAASDALTPSSSRPPPISHIIQAHVLLCNYFFRNVRIVEGKYHLATAVGLVVGAGLHKRDHQTTTERIKAFWTVYALDCCWAVADGSSSNFPGHIQDEVDIPWPNEAYAAAQGQGTISAFLDLTLVTSNATSFESLRTKAATLLERAAKLVSNYQYATSPDDRHLFSLSFMNLDAIIQRFRQSLQEYPAEQLPLLLACMATIQLHSPFAFALDPDPEAELSRRRIFDAARDIIGSFDGLQLGLNLVDPIIGTLLTAACRVLLSTIGFQRSHRPESTGPHLRRAPQPIPEPVLHGAVDRVLAIMASLAPGCKIIDAQMNMMREAYRLLA</sequence>
<name>A0A8H6S9Q7_9AGAR</name>
<gene>
    <name evidence="7" type="ORF">MIND_01098100</name>
</gene>
<dbReference type="GO" id="GO:0005634">
    <property type="term" value="C:nucleus"/>
    <property type="evidence" value="ECO:0007669"/>
    <property type="project" value="UniProtKB-SubCell"/>
</dbReference>
<protein>
    <recommendedName>
        <fullName evidence="6">Xylanolytic transcriptional activator regulatory domain-containing protein</fullName>
    </recommendedName>
</protein>
<comment type="subcellular location">
    <subcellularLocation>
        <location evidence="1">Nucleus</location>
    </subcellularLocation>
</comment>
<dbReference type="GO" id="GO:0006351">
    <property type="term" value="P:DNA-templated transcription"/>
    <property type="evidence" value="ECO:0007669"/>
    <property type="project" value="InterPro"/>
</dbReference>
<keyword evidence="3" id="KW-0805">Transcription regulation</keyword>
<organism evidence="7 8">
    <name type="scientific">Mycena indigotica</name>
    <dbReference type="NCBI Taxonomy" id="2126181"/>
    <lineage>
        <taxon>Eukaryota</taxon>
        <taxon>Fungi</taxon>
        <taxon>Dikarya</taxon>
        <taxon>Basidiomycota</taxon>
        <taxon>Agaricomycotina</taxon>
        <taxon>Agaricomycetes</taxon>
        <taxon>Agaricomycetidae</taxon>
        <taxon>Agaricales</taxon>
        <taxon>Marasmiineae</taxon>
        <taxon>Mycenaceae</taxon>
        <taxon>Mycena</taxon>
    </lineage>
</organism>
<evidence type="ECO:0000256" key="2">
    <source>
        <dbReference type="ARBA" id="ARBA00022723"/>
    </source>
</evidence>
<dbReference type="Proteomes" id="UP000636479">
    <property type="component" value="Unassembled WGS sequence"/>
</dbReference>
<dbReference type="InterPro" id="IPR007219">
    <property type="entry name" value="XnlR_reg_dom"/>
</dbReference>
<evidence type="ECO:0000259" key="6">
    <source>
        <dbReference type="Pfam" id="PF04082"/>
    </source>
</evidence>
<dbReference type="GO" id="GO:0000981">
    <property type="term" value="F:DNA-binding transcription factor activity, RNA polymerase II-specific"/>
    <property type="evidence" value="ECO:0007669"/>
    <property type="project" value="InterPro"/>
</dbReference>
<dbReference type="GO" id="GO:0008270">
    <property type="term" value="F:zinc ion binding"/>
    <property type="evidence" value="ECO:0007669"/>
    <property type="project" value="InterPro"/>
</dbReference>
<evidence type="ECO:0000256" key="1">
    <source>
        <dbReference type="ARBA" id="ARBA00004123"/>
    </source>
</evidence>
<keyword evidence="2" id="KW-0479">Metal-binding</keyword>
<keyword evidence="4" id="KW-0804">Transcription</keyword>